<organism evidence="4 5">
    <name type="scientific">Steinernema glaseri</name>
    <dbReference type="NCBI Taxonomy" id="37863"/>
    <lineage>
        <taxon>Eukaryota</taxon>
        <taxon>Metazoa</taxon>
        <taxon>Ecdysozoa</taxon>
        <taxon>Nematoda</taxon>
        <taxon>Chromadorea</taxon>
        <taxon>Rhabditida</taxon>
        <taxon>Tylenchina</taxon>
        <taxon>Panagrolaimomorpha</taxon>
        <taxon>Strongyloidoidea</taxon>
        <taxon>Steinernematidae</taxon>
        <taxon>Steinernema</taxon>
    </lineage>
</organism>
<sequence length="136" mass="15071">MYRLLALLFTFSPLGLSLVLFNVPQSGDITFYDPDGTGACGIPFDLSSPDLVSVSYQWFDPILYPNSNDDPVCNHVCVKVDYQGKSITVPVRDKCSNCDWYHLDLSRTAFDKLASEDAGHVYGVTWSFVQCGSSLN</sequence>
<name>A0A1I8ADZ1_9BILA</name>
<dbReference type="AlphaFoldDB" id="A0A1I8ADZ1"/>
<dbReference type="InterPro" id="IPR036908">
    <property type="entry name" value="RlpA-like_sf"/>
</dbReference>
<evidence type="ECO:0000259" key="3">
    <source>
        <dbReference type="Pfam" id="PF03330"/>
    </source>
</evidence>
<protein>
    <submittedName>
        <fullName evidence="5">DPBB_1 domain-containing protein</fullName>
    </submittedName>
</protein>
<evidence type="ECO:0000313" key="4">
    <source>
        <dbReference type="Proteomes" id="UP000095287"/>
    </source>
</evidence>
<dbReference type="InterPro" id="IPR009009">
    <property type="entry name" value="RlpA-like_DPBB"/>
</dbReference>
<accession>A0A1I8ADZ1</accession>
<dbReference type="Pfam" id="PF03330">
    <property type="entry name" value="DPBB_1"/>
    <property type="match status" value="1"/>
</dbReference>
<feature type="chain" id="PRO_5009314513" evidence="2">
    <location>
        <begin position="18"/>
        <end position="136"/>
    </location>
</feature>
<dbReference type="GO" id="GO:0004867">
    <property type="term" value="F:serine-type endopeptidase inhibitor activity"/>
    <property type="evidence" value="ECO:0007669"/>
    <property type="project" value="InterPro"/>
</dbReference>
<evidence type="ECO:0000313" key="5">
    <source>
        <dbReference type="WBParaSite" id="L893_g4800.t1"/>
    </source>
</evidence>
<evidence type="ECO:0000256" key="2">
    <source>
        <dbReference type="SAM" id="SignalP"/>
    </source>
</evidence>
<dbReference type="WBParaSite" id="L893_g4800.t1">
    <property type="protein sequence ID" value="L893_g4800.t1"/>
    <property type="gene ID" value="L893_g4800"/>
</dbReference>
<reference evidence="5" key="1">
    <citation type="submission" date="2016-11" db="UniProtKB">
        <authorList>
            <consortium name="WormBaseParasite"/>
        </authorList>
    </citation>
    <scope>IDENTIFICATION</scope>
</reference>
<keyword evidence="4" id="KW-1185">Reference proteome</keyword>
<feature type="signal peptide" evidence="2">
    <location>
        <begin position="1"/>
        <end position="17"/>
    </location>
</feature>
<dbReference type="SUPFAM" id="SSF50685">
    <property type="entry name" value="Barwin-like endoglucanases"/>
    <property type="match status" value="1"/>
</dbReference>
<proteinExistence type="predicted"/>
<dbReference type="InterPro" id="IPR051477">
    <property type="entry name" value="Expansin_CellWall"/>
</dbReference>
<dbReference type="Gene3D" id="2.40.40.10">
    <property type="entry name" value="RlpA-like domain"/>
    <property type="match status" value="1"/>
</dbReference>
<dbReference type="GO" id="GO:0004869">
    <property type="term" value="F:cysteine-type endopeptidase inhibitor activity"/>
    <property type="evidence" value="ECO:0007669"/>
    <property type="project" value="InterPro"/>
</dbReference>
<dbReference type="PANTHER" id="PTHR31836">
    <property type="match status" value="1"/>
</dbReference>
<feature type="domain" description="RlpA-like protein double-psi beta-barrel" evidence="3">
    <location>
        <begin position="56"/>
        <end position="121"/>
    </location>
</feature>
<dbReference type="Proteomes" id="UP000095287">
    <property type="component" value="Unplaced"/>
</dbReference>
<dbReference type="InterPro" id="IPR048197">
    <property type="entry name" value="Papain_inhib"/>
</dbReference>
<evidence type="ECO:0000256" key="1">
    <source>
        <dbReference type="ARBA" id="ARBA00022729"/>
    </source>
</evidence>
<keyword evidence="1 2" id="KW-0732">Signal</keyword>
<dbReference type="PANTHER" id="PTHR31836:SF28">
    <property type="entry name" value="SRCR DOMAIN-CONTAINING PROTEIN-RELATED"/>
    <property type="match status" value="1"/>
</dbReference>
<dbReference type="CDD" id="cd22273">
    <property type="entry name" value="DPBB_SPI-like"/>
    <property type="match status" value="1"/>
</dbReference>